<name>A0AA39DZX1_VITRO</name>
<dbReference type="EMBL" id="JARBHA010000003">
    <property type="protein sequence ID" value="KAJ9704351.1"/>
    <property type="molecule type" value="Genomic_DNA"/>
</dbReference>
<evidence type="ECO:0000313" key="2">
    <source>
        <dbReference type="Proteomes" id="UP001168098"/>
    </source>
</evidence>
<dbReference type="AlphaFoldDB" id="A0AA39DZX1"/>
<reference evidence="1 2" key="1">
    <citation type="journal article" date="2023" name="BMC Biotechnol.">
        <title>Vitis rotundifolia cv Carlos genome sequencing.</title>
        <authorList>
            <person name="Huff M."/>
            <person name="Hulse-Kemp A."/>
            <person name="Scheffler B."/>
            <person name="Youngblood R."/>
            <person name="Simpson S."/>
            <person name="Babiker E."/>
            <person name="Staton M."/>
        </authorList>
    </citation>
    <scope>NUCLEOTIDE SEQUENCE [LARGE SCALE GENOMIC DNA]</scope>
    <source>
        <tissue evidence="1">Leaf</tissue>
    </source>
</reference>
<dbReference type="Proteomes" id="UP001168098">
    <property type="component" value="Unassembled WGS sequence"/>
</dbReference>
<proteinExistence type="predicted"/>
<evidence type="ECO:0000313" key="1">
    <source>
        <dbReference type="EMBL" id="KAJ9704351.1"/>
    </source>
</evidence>
<protein>
    <submittedName>
        <fullName evidence="1">Uncharacterized protein</fullName>
    </submittedName>
</protein>
<organism evidence="1 2">
    <name type="scientific">Vitis rotundifolia</name>
    <name type="common">Muscadine grape</name>
    <dbReference type="NCBI Taxonomy" id="103349"/>
    <lineage>
        <taxon>Eukaryota</taxon>
        <taxon>Viridiplantae</taxon>
        <taxon>Streptophyta</taxon>
        <taxon>Embryophyta</taxon>
        <taxon>Tracheophyta</taxon>
        <taxon>Spermatophyta</taxon>
        <taxon>Magnoliopsida</taxon>
        <taxon>eudicotyledons</taxon>
        <taxon>Gunneridae</taxon>
        <taxon>Pentapetalae</taxon>
        <taxon>rosids</taxon>
        <taxon>Vitales</taxon>
        <taxon>Vitaceae</taxon>
        <taxon>Viteae</taxon>
        <taxon>Vitis</taxon>
    </lineage>
</organism>
<keyword evidence="2" id="KW-1185">Reference proteome</keyword>
<comment type="caution">
    <text evidence="1">The sequence shown here is derived from an EMBL/GenBank/DDBJ whole genome shotgun (WGS) entry which is preliminary data.</text>
</comment>
<gene>
    <name evidence="1" type="ORF">PVL29_002761</name>
</gene>
<accession>A0AA39DZX1</accession>
<sequence>MAKQEEEPVMGIPYPAVYHPNQNLYQAGVISPNAFQTIFRDTLAPFNCVYCGSSGVNSVKFRFDDTQIAWNLLACPVTSANM</sequence>